<feature type="non-terminal residue" evidence="1">
    <location>
        <position position="1"/>
    </location>
</feature>
<evidence type="ECO:0000313" key="2">
    <source>
        <dbReference type="Proteomes" id="UP000217790"/>
    </source>
</evidence>
<dbReference type="Proteomes" id="UP000217790">
    <property type="component" value="Unassembled WGS sequence"/>
</dbReference>
<organism evidence="1 2">
    <name type="scientific">Armillaria gallica</name>
    <name type="common">Bulbous honey fungus</name>
    <name type="synonym">Armillaria bulbosa</name>
    <dbReference type="NCBI Taxonomy" id="47427"/>
    <lineage>
        <taxon>Eukaryota</taxon>
        <taxon>Fungi</taxon>
        <taxon>Dikarya</taxon>
        <taxon>Basidiomycota</taxon>
        <taxon>Agaricomycotina</taxon>
        <taxon>Agaricomycetes</taxon>
        <taxon>Agaricomycetidae</taxon>
        <taxon>Agaricales</taxon>
        <taxon>Marasmiineae</taxon>
        <taxon>Physalacriaceae</taxon>
        <taxon>Armillaria</taxon>
    </lineage>
</organism>
<keyword evidence="2" id="KW-1185">Reference proteome</keyword>
<dbReference type="STRING" id="47427.A0A2H3CCC3"/>
<proteinExistence type="predicted"/>
<dbReference type="InParanoid" id="A0A2H3CCC3"/>
<dbReference type="AlphaFoldDB" id="A0A2H3CCC3"/>
<sequence length="72" mass="8429">KSWNFPKIHSHQHMVNDILEKGVTLNYNMKLNEKMHGPLKDAYQMRTNFKDVTEQVFIILACLDIQAESVLI</sequence>
<dbReference type="OrthoDB" id="3239511at2759"/>
<gene>
    <name evidence="1" type="ORF">ARMGADRAFT_951529</name>
</gene>
<evidence type="ECO:0000313" key="1">
    <source>
        <dbReference type="EMBL" id="PBK78974.1"/>
    </source>
</evidence>
<name>A0A2H3CCC3_ARMGA</name>
<dbReference type="EMBL" id="KZ293912">
    <property type="protein sequence ID" value="PBK78974.1"/>
    <property type="molecule type" value="Genomic_DNA"/>
</dbReference>
<reference evidence="2" key="1">
    <citation type="journal article" date="2017" name="Nat. Ecol. Evol.">
        <title>Genome expansion and lineage-specific genetic innovations in the forest pathogenic fungi Armillaria.</title>
        <authorList>
            <person name="Sipos G."/>
            <person name="Prasanna A.N."/>
            <person name="Walter M.C."/>
            <person name="O'Connor E."/>
            <person name="Balint B."/>
            <person name="Krizsan K."/>
            <person name="Kiss B."/>
            <person name="Hess J."/>
            <person name="Varga T."/>
            <person name="Slot J."/>
            <person name="Riley R."/>
            <person name="Boka B."/>
            <person name="Rigling D."/>
            <person name="Barry K."/>
            <person name="Lee J."/>
            <person name="Mihaltcheva S."/>
            <person name="LaButti K."/>
            <person name="Lipzen A."/>
            <person name="Waldron R."/>
            <person name="Moloney N.M."/>
            <person name="Sperisen C."/>
            <person name="Kredics L."/>
            <person name="Vagvoelgyi C."/>
            <person name="Patrignani A."/>
            <person name="Fitzpatrick D."/>
            <person name="Nagy I."/>
            <person name="Doyle S."/>
            <person name="Anderson J.B."/>
            <person name="Grigoriev I.V."/>
            <person name="Gueldener U."/>
            <person name="Muensterkoetter M."/>
            <person name="Nagy L.G."/>
        </authorList>
    </citation>
    <scope>NUCLEOTIDE SEQUENCE [LARGE SCALE GENOMIC DNA]</scope>
    <source>
        <strain evidence="2">Ar21-2</strain>
    </source>
</reference>
<accession>A0A2H3CCC3</accession>
<protein>
    <submittedName>
        <fullName evidence="1">Uncharacterized protein</fullName>
    </submittedName>
</protein>